<accession>A0A832THS6</accession>
<dbReference type="SUPFAM" id="SSF54862">
    <property type="entry name" value="4Fe-4S ferredoxins"/>
    <property type="match status" value="1"/>
</dbReference>
<sequence>MLQDFLNHILSREGSKRLLDAHTSREIMQRPPRFRDFPDVDLDRCILCGACADACPVEGRDGCPPAMEMSEEGPVLHKERCIRCGLCVEVCPTGAIEMGTLHEEVEERVQPPKPARIVVDSDLCVGCGKCESACPSDAITVEETAEVDEERCVLCEVCLEVCPVAGAIKLVPTDTDELVKRWKEYLEASLRG</sequence>
<feature type="domain" description="4Fe-4S ferredoxin-type" evidence="5">
    <location>
        <begin position="115"/>
        <end position="144"/>
    </location>
</feature>
<name>A0A832THS6_9EURY</name>
<protein>
    <submittedName>
        <fullName evidence="6">4Fe-4S binding protein</fullName>
    </submittedName>
</protein>
<dbReference type="Proteomes" id="UP000619545">
    <property type="component" value="Unassembled WGS sequence"/>
</dbReference>
<evidence type="ECO:0000313" key="6">
    <source>
        <dbReference type="EMBL" id="HII70378.1"/>
    </source>
</evidence>
<dbReference type="Gene3D" id="3.30.70.3270">
    <property type="match status" value="1"/>
</dbReference>
<evidence type="ECO:0000256" key="2">
    <source>
        <dbReference type="ARBA" id="ARBA00022723"/>
    </source>
</evidence>
<evidence type="ECO:0000256" key="3">
    <source>
        <dbReference type="ARBA" id="ARBA00023004"/>
    </source>
</evidence>
<dbReference type="InterPro" id="IPR050157">
    <property type="entry name" value="PSI_iron-sulfur_center"/>
</dbReference>
<dbReference type="InterPro" id="IPR017896">
    <property type="entry name" value="4Fe4S_Fe-S-bd"/>
</dbReference>
<dbReference type="GO" id="GO:0046872">
    <property type="term" value="F:metal ion binding"/>
    <property type="evidence" value="ECO:0007669"/>
    <property type="project" value="UniProtKB-KW"/>
</dbReference>
<dbReference type="GeneID" id="1477765"/>
<evidence type="ECO:0000256" key="4">
    <source>
        <dbReference type="ARBA" id="ARBA00023014"/>
    </source>
</evidence>
<proteinExistence type="predicted"/>
<dbReference type="CDD" id="cd10549">
    <property type="entry name" value="MtMvhB_like"/>
    <property type="match status" value="1"/>
</dbReference>
<dbReference type="Pfam" id="PF00037">
    <property type="entry name" value="Fer4"/>
    <property type="match status" value="1"/>
</dbReference>
<keyword evidence="2" id="KW-0479">Metal-binding</keyword>
<organism evidence="6 7">
    <name type="scientific">Methanopyrus kandleri</name>
    <dbReference type="NCBI Taxonomy" id="2320"/>
    <lineage>
        <taxon>Archaea</taxon>
        <taxon>Methanobacteriati</taxon>
        <taxon>Methanobacteriota</taxon>
        <taxon>Methanomada group</taxon>
        <taxon>Methanopyri</taxon>
        <taxon>Methanopyrales</taxon>
        <taxon>Methanopyraceae</taxon>
        <taxon>Methanopyrus</taxon>
    </lineage>
</organism>
<feature type="domain" description="4Fe-4S ferredoxin-type" evidence="5">
    <location>
        <begin position="145"/>
        <end position="173"/>
    </location>
</feature>
<dbReference type="PANTHER" id="PTHR24960:SF79">
    <property type="entry name" value="PHOTOSYSTEM I IRON-SULFUR CENTER"/>
    <property type="match status" value="1"/>
</dbReference>
<feature type="domain" description="4Fe-4S ferredoxin-type" evidence="5">
    <location>
        <begin position="72"/>
        <end position="101"/>
    </location>
</feature>
<evidence type="ECO:0000313" key="7">
    <source>
        <dbReference type="Proteomes" id="UP000619545"/>
    </source>
</evidence>
<dbReference type="GO" id="GO:0016491">
    <property type="term" value="F:oxidoreductase activity"/>
    <property type="evidence" value="ECO:0007669"/>
    <property type="project" value="UniProtKB-ARBA"/>
</dbReference>
<evidence type="ECO:0000256" key="1">
    <source>
        <dbReference type="ARBA" id="ARBA00022485"/>
    </source>
</evidence>
<keyword evidence="3" id="KW-0408">Iron</keyword>
<dbReference type="AlphaFoldDB" id="A0A832THS6"/>
<evidence type="ECO:0000259" key="5">
    <source>
        <dbReference type="PROSITE" id="PS51379"/>
    </source>
</evidence>
<dbReference type="PROSITE" id="PS51379">
    <property type="entry name" value="4FE4S_FER_2"/>
    <property type="match status" value="4"/>
</dbReference>
<gene>
    <name evidence="6" type="ORF">HA336_04005</name>
</gene>
<dbReference type="RefSeq" id="WP_011018832.1">
    <property type="nucleotide sequence ID" value="NZ_DUJS01000004.1"/>
</dbReference>
<feature type="domain" description="4Fe-4S ferredoxin-type" evidence="5">
    <location>
        <begin position="36"/>
        <end position="65"/>
    </location>
</feature>
<comment type="caution">
    <text evidence="6">The sequence shown here is derived from an EMBL/GenBank/DDBJ whole genome shotgun (WGS) entry which is preliminary data.</text>
</comment>
<dbReference type="EMBL" id="DUJS01000004">
    <property type="protein sequence ID" value="HII70378.1"/>
    <property type="molecule type" value="Genomic_DNA"/>
</dbReference>
<reference evidence="6" key="1">
    <citation type="journal article" date="2020" name="bioRxiv">
        <title>A rank-normalized archaeal taxonomy based on genome phylogeny resolves widespread incomplete and uneven classifications.</title>
        <authorList>
            <person name="Rinke C."/>
            <person name="Chuvochina M."/>
            <person name="Mussig A.J."/>
            <person name="Chaumeil P.-A."/>
            <person name="Waite D.W."/>
            <person name="Whitman W.B."/>
            <person name="Parks D.H."/>
            <person name="Hugenholtz P."/>
        </authorList>
    </citation>
    <scope>NUCLEOTIDE SEQUENCE</scope>
    <source>
        <strain evidence="6">UBA8853</strain>
    </source>
</reference>
<dbReference type="InterPro" id="IPR017900">
    <property type="entry name" value="4Fe4S_Fe_S_CS"/>
</dbReference>
<dbReference type="Pfam" id="PF12838">
    <property type="entry name" value="Fer4_7"/>
    <property type="match status" value="1"/>
</dbReference>
<dbReference type="GO" id="GO:0051539">
    <property type="term" value="F:4 iron, 4 sulfur cluster binding"/>
    <property type="evidence" value="ECO:0007669"/>
    <property type="project" value="UniProtKB-KW"/>
</dbReference>
<dbReference type="Pfam" id="PF12837">
    <property type="entry name" value="Fer4_6"/>
    <property type="match status" value="1"/>
</dbReference>
<keyword evidence="4" id="KW-0411">Iron-sulfur</keyword>
<keyword evidence="1" id="KW-0004">4Fe-4S</keyword>
<dbReference type="PANTHER" id="PTHR24960">
    <property type="entry name" value="PHOTOSYSTEM I IRON-SULFUR CENTER-RELATED"/>
    <property type="match status" value="1"/>
</dbReference>
<dbReference type="PROSITE" id="PS00198">
    <property type="entry name" value="4FE4S_FER_1"/>
    <property type="match status" value="2"/>
</dbReference>
<dbReference type="Gene3D" id="3.30.70.20">
    <property type="match status" value="2"/>
</dbReference>